<evidence type="ECO:0000313" key="1">
    <source>
        <dbReference type="EMBL" id="KAJ7376898.1"/>
    </source>
</evidence>
<dbReference type="OrthoDB" id="5989338at2759"/>
<dbReference type="Proteomes" id="UP001163046">
    <property type="component" value="Unassembled WGS sequence"/>
</dbReference>
<proteinExistence type="predicted"/>
<dbReference type="AlphaFoldDB" id="A0A9W9ZA52"/>
<name>A0A9W9ZA52_9CNID</name>
<gene>
    <name evidence="1" type="ORF">OS493_031777</name>
</gene>
<reference evidence="1" key="1">
    <citation type="submission" date="2023-01" db="EMBL/GenBank/DDBJ databases">
        <title>Genome assembly of the deep-sea coral Lophelia pertusa.</title>
        <authorList>
            <person name="Herrera S."/>
            <person name="Cordes E."/>
        </authorList>
    </citation>
    <scope>NUCLEOTIDE SEQUENCE</scope>
    <source>
        <strain evidence="1">USNM1676648</strain>
        <tissue evidence="1">Polyp</tissue>
    </source>
</reference>
<protein>
    <submittedName>
        <fullName evidence="1">Uncharacterized protein</fullName>
    </submittedName>
</protein>
<dbReference type="Gene3D" id="3.90.70.120">
    <property type="match status" value="1"/>
</dbReference>
<comment type="caution">
    <text evidence="1">The sequence shown here is derived from an EMBL/GenBank/DDBJ whole genome shotgun (WGS) entry which is preliminary data.</text>
</comment>
<keyword evidence="2" id="KW-1185">Reference proteome</keyword>
<sequence length="148" mass="16510">MVFDSHSRNTRGMNDPFGTCVLLELASVDELVEYFQNLYVGRNDTLYEVKGVQKEMNSENRYLDVTTSDIRATLVPENNDIEINIGRNVIDSSKTICAPYSQGDTSVFGRNAGTQCVAMSLSAILYNFSHSIKSSSDLVDCGDNEYRQ</sequence>
<accession>A0A9W9ZA52</accession>
<organism evidence="1 2">
    <name type="scientific">Desmophyllum pertusum</name>
    <dbReference type="NCBI Taxonomy" id="174260"/>
    <lineage>
        <taxon>Eukaryota</taxon>
        <taxon>Metazoa</taxon>
        <taxon>Cnidaria</taxon>
        <taxon>Anthozoa</taxon>
        <taxon>Hexacorallia</taxon>
        <taxon>Scleractinia</taxon>
        <taxon>Caryophylliina</taxon>
        <taxon>Caryophylliidae</taxon>
        <taxon>Desmophyllum</taxon>
    </lineage>
</organism>
<dbReference type="EMBL" id="MU826387">
    <property type="protein sequence ID" value="KAJ7376898.1"/>
    <property type="molecule type" value="Genomic_DNA"/>
</dbReference>
<evidence type="ECO:0000313" key="2">
    <source>
        <dbReference type="Proteomes" id="UP001163046"/>
    </source>
</evidence>